<dbReference type="PANTHER" id="PTHR33204:SF18">
    <property type="entry name" value="TRANSCRIPTIONAL REGULATORY PROTEIN"/>
    <property type="match status" value="1"/>
</dbReference>
<evidence type="ECO:0000259" key="5">
    <source>
        <dbReference type="PROSITE" id="PS51118"/>
    </source>
</evidence>
<keyword evidence="1" id="KW-0805">Transcription regulation</keyword>
<evidence type="ECO:0000313" key="6">
    <source>
        <dbReference type="EMBL" id="MFM9608310.1"/>
    </source>
</evidence>
<dbReference type="InterPro" id="IPR002577">
    <property type="entry name" value="HTH_HxlR"/>
</dbReference>
<sequence>MSDETEAPADAHPQRWQRDAWDIEPDAINLALRSLSPRTTGVIIREAFYGTRRFDDFERHCGISPSVLSARLRDLVADGILEKTRYRAAPGTRARDEYRLTDKGRALLPILIALNDWAEQWIVPDGASTVSLLHHDCGSPVRTIVTCDSGHTITTPAQVSAGPGPGAKPTPEPDSPTEPPSPA</sequence>
<dbReference type="PANTHER" id="PTHR33204">
    <property type="entry name" value="TRANSCRIPTIONAL REGULATOR, MARR FAMILY"/>
    <property type="match status" value="1"/>
</dbReference>
<proteinExistence type="predicted"/>
<dbReference type="CDD" id="cd00090">
    <property type="entry name" value="HTH_ARSR"/>
    <property type="match status" value="1"/>
</dbReference>
<dbReference type="PROSITE" id="PS51118">
    <property type="entry name" value="HTH_HXLR"/>
    <property type="match status" value="1"/>
</dbReference>
<evidence type="ECO:0000313" key="7">
    <source>
        <dbReference type="Proteomes" id="UP001631957"/>
    </source>
</evidence>
<evidence type="ECO:0000256" key="1">
    <source>
        <dbReference type="ARBA" id="ARBA00023015"/>
    </source>
</evidence>
<gene>
    <name evidence="6" type="ORF">ACKI18_06240</name>
</gene>
<dbReference type="InterPro" id="IPR011991">
    <property type="entry name" value="ArsR-like_HTH"/>
</dbReference>
<dbReference type="InterPro" id="IPR036388">
    <property type="entry name" value="WH-like_DNA-bd_sf"/>
</dbReference>
<feature type="domain" description="HTH hxlR-type" evidence="5">
    <location>
        <begin position="24"/>
        <end position="126"/>
    </location>
</feature>
<evidence type="ECO:0000256" key="3">
    <source>
        <dbReference type="ARBA" id="ARBA00023163"/>
    </source>
</evidence>
<reference evidence="6 7" key="1">
    <citation type="submission" date="2024-12" db="EMBL/GenBank/DDBJ databases">
        <title>Forecasting of Potato common scab and diversities of Pathogenic streptomyces spp. in china.</title>
        <authorList>
            <person name="Handique U."/>
            <person name="Wu J."/>
        </authorList>
    </citation>
    <scope>NUCLEOTIDE SEQUENCE [LARGE SCALE GENOMIC DNA]</scope>
    <source>
        <strain evidence="6 7">ZRIMU1530</strain>
    </source>
</reference>
<keyword evidence="2" id="KW-0238">DNA-binding</keyword>
<dbReference type="InterPro" id="IPR036390">
    <property type="entry name" value="WH_DNA-bd_sf"/>
</dbReference>
<dbReference type="Gene3D" id="1.10.10.10">
    <property type="entry name" value="Winged helix-like DNA-binding domain superfamily/Winged helix DNA-binding domain"/>
    <property type="match status" value="1"/>
</dbReference>
<dbReference type="Proteomes" id="UP001631957">
    <property type="component" value="Unassembled WGS sequence"/>
</dbReference>
<feature type="region of interest" description="Disordered" evidence="4">
    <location>
        <begin position="154"/>
        <end position="183"/>
    </location>
</feature>
<evidence type="ECO:0000256" key="2">
    <source>
        <dbReference type="ARBA" id="ARBA00023125"/>
    </source>
</evidence>
<dbReference type="SUPFAM" id="SSF46785">
    <property type="entry name" value="Winged helix' DNA-binding domain"/>
    <property type="match status" value="1"/>
</dbReference>
<organism evidence="6 7">
    <name type="scientific">Streptomyces niveiscabiei</name>
    <dbReference type="NCBI Taxonomy" id="164115"/>
    <lineage>
        <taxon>Bacteria</taxon>
        <taxon>Bacillati</taxon>
        <taxon>Actinomycetota</taxon>
        <taxon>Actinomycetes</taxon>
        <taxon>Kitasatosporales</taxon>
        <taxon>Streptomycetaceae</taxon>
        <taxon>Streptomyces</taxon>
    </lineage>
</organism>
<accession>A0ABW9HN05</accession>
<dbReference type="EMBL" id="JBJVNI010000003">
    <property type="protein sequence ID" value="MFM9608310.1"/>
    <property type="molecule type" value="Genomic_DNA"/>
</dbReference>
<protein>
    <submittedName>
        <fullName evidence="6">Winged helix-turn-helix transcriptional regulator</fullName>
    </submittedName>
</protein>
<dbReference type="RefSeq" id="WP_409120681.1">
    <property type="nucleotide sequence ID" value="NZ_JBJVNI010000003.1"/>
</dbReference>
<evidence type="ECO:0000256" key="4">
    <source>
        <dbReference type="SAM" id="MobiDB-lite"/>
    </source>
</evidence>
<keyword evidence="3" id="KW-0804">Transcription</keyword>
<name>A0ABW9HN05_9ACTN</name>
<comment type="caution">
    <text evidence="6">The sequence shown here is derived from an EMBL/GenBank/DDBJ whole genome shotgun (WGS) entry which is preliminary data.</text>
</comment>
<feature type="compositionally biased region" description="Pro residues" evidence="4">
    <location>
        <begin position="166"/>
        <end position="183"/>
    </location>
</feature>
<dbReference type="Pfam" id="PF01638">
    <property type="entry name" value="HxlR"/>
    <property type="match status" value="1"/>
</dbReference>
<keyword evidence="7" id="KW-1185">Reference proteome</keyword>